<proteinExistence type="predicted"/>
<gene>
    <name evidence="1" type="ORF">XAT740_LOCUS40491</name>
</gene>
<dbReference type="Proteomes" id="UP000663828">
    <property type="component" value="Unassembled WGS sequence"/>
</dbReference>
<keyword evidence="2" id="KW-1185">Reference proteome</keyword>
<accession>A0A815U9R1</accession>
<dbReference type="AlphaFoldDB" id="A0A815U9R1"/>
<comment type="caution">
    <text evidence="1">The sequence shown here is derived from an EMBL/GenBank/DDBJ whole genome shotgun (WGS) entry which is preliminary data.</text>
</comment>
<evidence type="ECO:0000313" key="1">
    <source>
        <dbReference type="EMBL" id="CAF1515847.1"/>
    </source>
</evidence>
<evidence type="ECO:0000313" key="2">
    <source>
        <dbReference type="Proteomes" id="UP000663828"/>
    </source>
</evidence>
<sequence>MTVLDAYQMFNERHPGAVSRSTSNALRPREKVCDIGTFVDLNFPGQQILCWIRNRRNPMRFRHQDFIGSVEFLGLSAAEIEDLRSKSTSDTFVVAQIDFSMNYTLIRQCEVRQGFFSQHQVTLFTIHLTIGNEQRNLAIISSHMEHTTAFVNCAQKILAEFIKKNFPLIEKVNYVSDGASAYFKNNFSIFNLAHLKTDFGLDACWTFIAAGHGKSAGDGVGAVLKSTARHTTLSKNVLMSNAKDFFEFSQKQQLEIARRSNKDTPGVHVFYLESDEVEEVKKNCLKKMNVGSTQLKIFPACLPTLNPSSPNFKSRFPADVVLLVEAQNTHIHTDTRYKYLPKSIIDPETGDIRMRRSHPMINNFNEYIISACRSNMDVKFIWTGNNAIRRSRKFVLLSYNTLVSQQELSGVQVASYLMNWTIITELNDLRVARNLETNSYDTQERYCRAILTLFVPCRTVSDLCDVSQKWEDALSSRQHHISAHSQNIIDNIQLLHECKKDRDEHLVKVITEAQVENDTINPELFRKNQSLYDEYDDTSDSEDLLELLGNLNNSTTVAMNSMKKSTENVYIDETIEAIEQMGRFSYTHSA</sequence>
<dbReference type="PANTHER" id="PTHR46601">
    <property type="entry name" value="ULP_PROTEASE DOMAIN-CONTAINING PROTEIN"/>
    <property type="match status" value="1"/>
</dbReference>
<name>A0A815U9R1_ADIRI</name>
<dbReference type="EMBL" id="CAJNOR010004612">
    <property type="protein sequence ID" value="CAF1515847.1"/>
    <property type="molecule type" value="Genomic_DNA"/>
</dbReference>
<reference evidence="1" key="1">
    <citation type="submission" date="2021-02" db="EMBL/GenBank/DDBJ databases">
        <authorList>
            <person name="Nowell W R."/>
        </authorList>
    </citation>
    <scope>NUCLEOTIDE SEQUENCE</scope>
</reference>
<protein>
    <submittedName>
        <fullName evidence="1">Uncharacterized protein</fullName>
    </submittedName>
</protein>
<organism evidence="1 2">
    <name type="scientific">Adineta ricciae</name>
    <name type="common">Rotifer</name>
    <dbReference type="NCBI Taxonomy" id="249248"/>
    <lineage>
        <taxon>Eukaryota</taxon>
        <taxon>Metazoa</taxon>
        <taxon>Spiralia</taxon>
        <taxon>Gnathifera</taxon>
        <taxon>Rotifera</taxon>
        <taxon>Eurotatoria</taxon>
        <taxon>Bdelloidea</taxon>
        <taxon>Adinetida</taxon>
        <taxon>Adinetidae</taxon>
        <taxon>Adineta</taxon>
    </lineage>
</organism>
<dbReference type="PANTHER" id="PTHR46601:SF1">
    <property type="entry name" value="ADF-H DOMAIN-CONTAINING PROTEIN"/>
    <property type="match status" value="1"/>
</dbReference>